<evidence type="ECO:0000256" key="1">
    <source>
        <dbReference type="SAM" id="MobiDB-lite"/>
    </source>
</evidence>
<organism evidence="2 3">
    <name type="scientific">Salinispira pacifica</name>
    <dbReference type="NCBI Taxonomy" id="1307761"/>
    <lineage>
        <taxon>Bacteria</taxon>
        <taxon>Pseudomonadati</taxon>
        <taxon>Spirochaetota</taxon>
        <taxon>Spirochaetia</taxon>
        <taxon>Spirochaetales</taxon>
        <taxon>Spirochaetaceae</taxon>
        <taxon>Salinispira</taxon>
    </lineage>
</organism>
<reference evidence="2 3" key="1">
    <citation type="journal article" date="2015" name="Stand. Genomic Sci.">
        <title>Complete genome sequence and description of Salinispira pacifica gen. nov., sp. nov., a novel spirochaete isolated form a hypersaline microbial mat.</title>
        <authorList>
            <person name="Ben Hania W."/>
            <person name="Joseph M."/>
            <person name="Schumann P."/>
            <person name="Bunk B."/>
            <person name="Fiebig A."/>
            <person name="Sproer C."/>
            <person name="Klenk H.P."/>
            <person name="Fardeau M.L."/>
            <person name="Spring S."/>
        </authorList>
    </citation>
    <scope>NUCLEOTIDE SEQUENCE [LARGE SCALE GENOMIC DNA]</scope>
    <source>
        <strain evidence="2 3">L21-RPul-D2</strain>
    </source>
</reference>
<accession>V5WIM5</accession>
<dbReference type="EMBL" id="CP006939">
    <property type="protein sequence ID" value="AHC15682.1"/>
    <property type="molecule type" value="Genomic_DNA"/>
</dbReference>
<evidence type="ECO:0000313" key="3">
    <source>
        <dbReference type="Proteomes" id="UP000018680"/>
    </source>
</evidence>
<protein>
    <submittedName>
        <fullName evidence="2">Uncharacterized protein</fullName>
    </submittedName>
</protein>
<name>V5WIM5_9SPIO</name>
<proteinExistence type="predicted"/>
<dbReference type="HOGENOM" id="CLU_3348464_0_0_12"/>
<evidence type="ECO:0000313" key="2">
    <source>
        <dbReference type="EMBL" id="AHC15682.1"/>
    </source>
</evidence>
<sequence length="37" mass="3982">MNSPSVANISPGGKGLRPGELQRRGGSHLSREIPRLR</sequence>
<dbReference type="KEGG" id="slr:L21SP2_2325"/>
<dbReference type="Proteomes" id="UP000018680">
    <property type="component" value="Chromosome"/>
</dbReference>
<feature type="region of interest" description="Disordered" evidence="1">
    <location>
        <begin position="1"/>
        <end position="37"/>
    </location>
</feature>
<gene>
    <name evidence="2" type="ORF">L21SP2_2325</name>
</gene>
<dbReference type="AlphaFoldDB" id="V5WIM5"/>
<keyword evidence="3" id="KW-1185">Reference proteome</keyword>